<evidence type="ECO:0000256" key="2">
    <source>
        <dbReference type="ARBA" id="ARBA00022714"/>
    </source>
</evidence>
<keyword evidence="1" id="KW-0813">Transport</keyword>
<name>A0A1G9D4Y7_9PROT</name>
<dbReference type="InterPro" id="IPR007419">
    <property type="entry name" value="BFD-like_2Fe2S-bd_dom"/>
</dbReference>
<dbReference type="InterPro" id="IPR041854">
    <property type="entry name" value="BFD-like_2Fe2S-bd_dom_sf"/>
</dbReference>
<evidence type="ECO:0000259" key="9">
    <source>
        <dbReference type="Pfam" id="PF04324"/>
    </source>
</evidence>
<evidence type="ECO:0000256" key="7">
    <source>
        <dbReference type="ARBA" id="ARBA00039386"/>
    </source>
</evidence>
<proteinExistence type="inferred from homology"/>
<dbReference type="PANTHER" id="PTHR37424:SF1">
    <property type="entry name" value="BACTERIOFERRITIN-ASSOCIATED FERREDOXIN"/>
    <property type="match status" value="1"/>
</dbReference>
<sequence>MYVCVCNAVTERQVHQAVRNGAKTVKDLKEQLGVGAECGKCASCAKACLKEAHTEQHPGLVKKLIQLTPVQLGAA</sequence>
<dbReference type="GO" id="GO:0051537">
    <property type="term" value="F:2 iron, 2 sulfur cluster binding"/>
    <property type="evidence" value="ECO:0007669"/>
    <property type="project" value="UniProtKB-KW"/>
</dbReference>
<protein>
    <recommendedName>
        <fullName evidence="7">Bacterioferritin-associated ferredoxin</fullName>
    </recommendedName>
</protein>
<organism evidence="10 11">
    <name type="scientific">Methylophilus rhizosphaerae</name>
    <dbReference type="NCBI Taxonomy" id="492660"/>
    <lineage>
        <taxon>Bacteria</taxon>
        <taxon>Pseudomonadati</taxon>
        <taxon>Pseudomonadota</taxon>
        <taxon>Betaproteobacteria</taxon>
        <taxon>Nitrosomonadales</taxon>
        <taxon>Methylophilaceae</taxon>
        <taxon>Methylophilus</taxon>
    </lineage>
</organism>
<evidence type="ECO:0000256" key="6">
    <source>
        <dbReference type="ARBA" id="ARBA00023014"/>
    </source>
</evidence>
<comment type="similarity">
    <text evidence="8">Belongs to the Bfd family.</text>
</comment>
<dbReference type="GO" id="GO:0046872">
    <property type="term" value="F:metal ion binding"/>
    <property type="evidence" value="ECO:0007669"/>
    <property type="project" value="UniProtKB-KW"/>
</dbReference>
<keyword evidence="6" id="KW-0411">Iron-sulfur</keyword>
<evidence type="ECO:0000313" key="11">
    <source>
        <dbReference type="Proteomes" id="UP000198629"/>
    </source>
</evidence>
<dbReference type="Proteomes" id="UP000198629">
    <property type="component" value="Unassembled WGS sequence"/>
</dbReference>
<evidence type="ECO:0000256" key="8">
    <source>
        <dbReference type="ARBA" id="ARBA00046332"/>
    </source>
</evidence>
<dbReference type="OrthoDB" id="9815350at2"/>
<dbReference type="Pfam" id="PF04324">
    <property type="entry name" value="Fer2_BFD"/>
    <property type="match status" value="1"/>
</dbReference>
<evidence type="ECO:0000256" key="3">
    <source>
        <dbReference type="ARBA" id="ARBA00022723"/>
    </source>
</evidence>
<gene>
    <name evidence="10" type="ORF">SAMN05192566_1777</name>
</gene>
<keyword evidence="5" id="KW-0408">Iron</keyword>
<evidence type="ECO:0000256" key="4">
    <source>
        <dbReference type="ARBA" id="ARBA00022982"/>
    </source>
</evidence>
<keyword evidence="4" id="KW-0249">Electron transport</keyword>
<dbReference type="STRING" id="492660.SAMN05192566_1777"/>
<dbReference type="PANTHER" id="PTHR37424">
    <property type="entry name" value="BACTERIOFERRITIN-ASSOCIATED FERREDOXIN"/>
    <property type="match status" value="1"/>
</dbReference>
<accession>A0A1G9D4Y7</accession>
<reference evidence="11" key="1">
    <citation type="submission" date="2016-10" db="EMBL/GenBank/DDBJ databases">
        <authorList>
            <person name="Varghese N."/>
            <person name="Submissions S."/>
        </authorList>
    </citation>
    <scope>NUCLEOTIDE SEQUENCE [LARGE SCALE GENOMIC DNA]</scope>
    <source>
        <strain evidence="11">CBMB127</strain>
    </source>
</reference>
<evidence type="ECO:0000313" key="10">
    <source>
        <dbReference type="EMBL" id="SDK58754.1"/>
    </source>
</evidence>
<evidence type="ECO:0000256" key="1">
    <source>
        <dbReference type="ARBA" id="ARBA00022448"/>
    </source>
</evidence>
<dbReference type="RefSeq" id="WP_091471775.1">
    <property type="nucleotide sequence ID" value="NZ_FNFX01000003.1"/>
</dbReference>
<dbReference type="Gene3D" id="1.10.10.1100">
    <property type="entry name" value="BFD-like [2Fe-2S]-binding domain"/>
    <property type="match status" value="1"/>
</dbReference>
<keyword evidence="3" id="KW-0479">Metal-binding</keyword>
<dbReference type="EMBL" id="FNFX01000003">
    <property type="protein sequence ID" value="SDK58754.1"/>
    <property type="molecule type" value="Genomic_DNA"/>
</dbReference>
<evidence type="ECO:0000256" key="5">
    <source>
        <dbReference type="ARBA" id="ARBA00023004"/>
    </source>
</evidence>
<dbReference type="InterPro" id="IPR052371">
    <property type="entry name" value="BFD-associated_ferredoxin"/>
</dbReference>
<dbReference type="AlphaFoldDB" id="A0A1G9D4Y7"/>
<feature type="domain" description="BFD-like [2Fe-2S]-binding" evidence="9">
    <location>
        <begin position="2"/>
        <end position="50"/>
    </location>
</feature>
<keyword evidence="2" id="KW-0001">2Fe-2S</keyword>
<keyword evidence="11" id="KW-1185">Reference proteome</keyword>